<dbReference type="Proteomes" id="UP001240678">
    <property type="component" value="Unassembled WGS sequence"/>
</dbReference>
<organism evidence="2 3">
    <name type="scientific">Colletotrichum costaricense</name>
    <dbReference type="NCBI Taxonomy" id="1209916"/>
    <lineage>
        <taxon>Eukaryota</taxon>
        <taxon>Fungi</taxon>
        <taxon>Dikarya</taxon>
        <taxon>Ascomycota</taxon>
        <taxon>Pezizomycotina</taxon>
        <taxon>Sordariomycetes</taxon>
        <taxon>Hypocreomycetidae</taxon>
        <taxon>Glomerellales</taxon>
        <taxon>Glomerellaceae</taxon>
        <taxon>Colletotrichum</taxon>
        <taxon>Colletotrichum acutatum species complex</taxon>
    </lineage>
</organism>
<name>A0AAI9YFM9_9PEZI</name>
<evidence type="ECO:0000313" key="2">
    <source>
        <dbReference type="EMBL" id="KAK1506560.1"/>
    </source>
</evidence>
<reference evidence="2 3" key="1">
    <citation type="submission" date="2016-10" db="EMBL/GenBank/DDBJ databases">
        <title>The genome sequence of Colletotrichum fioriniae PJ7.</title>
        <authorList>
            <person name="Baroncelli R."/>
        </authorList>
    </citation>
    <scope>NUCLEOTIDE SEQUENCE [LARGE SCALE GENOMIC DNA]</scope>
    <source>
        <strain evidence="2 3">IMI 309622</strain>
    </source>
</reference>
<evidence type="ECO:0000256" key="1">
    <source>
        <dbReference type="SAM" id="MobiDB-lite"/>
    </source>
</evidence>
<keyword evidence="3" id="KW-1185">Reference proteome</keyword>
<dbReference type="EMBL" id="MOOE01000030">
    <property type="protein sequence ID" value="KAK1506560.1"/>
    <property type="molecule type" value="Genomic_DNA"/>
</dbReference>
<dbReference type="AlphaFoldDB" id="A0AAI9YFM9"/>
<feature type="region of interest" description="Disordered" evidence="1">
    <location>
        <begin position="1"/>
        <end position="43"/>
    </location>
</feature>
<dbReference type="GeneID" id="85348102"/>
<comment type="caution">
    <text evidence="2">The sequence shown here is derived from an EMBL/GenBank/DDBJ whole genome shotgun (WGS) entry which is preliminary data.</text>
</comment>
<gene>
    <name evidence="2" type="ORF">CCOS01_16419</name>
</gene>
<protein>
    <submittedName>
        <fullName evidence="2">Uncharacterized protein</fullName>
    </submittedName>
</protein>
<feature type="region of interest" description="Disordered" evidence="1">
    <location>
        <begin position="63"/>
        <end position="94"/>
    </location>
</feature>
<accession>A0AAI9YFM9</accession>
<dbReference type="RefSeq" id="XP_060304871.1">
    <property type="nucleotide sequence ID" value="XM_060464555.1"/>
</dbReference>
<evidence type="ECO:0000313" key="3">
    <source>
        <dbReference type="Proteomes" id="UP001240678"/>
    </source>
</evidence>
<proteinExistence type="predicted"/>
<sequence length="301" mass="33948">MQRNELQRHAALSQARHSRQNEQKIAPSSNGQDSRLVKSKEHRTALRWMPSTCASVDSPRLIRRREPQPIGVRDNPPLIAEARTPPDRHHYHPLPTHEIRQWPRRNRPVAAIPLAPCHNYRHRGGLNLSFNRCKDSIMDANVRDPSKRLIGVLRHSMTSYCLAPRSLSKPYSARHAAKHGIVCKVSSAFTVSTAVDGCGMSEDAGMHNVMPVPLIAEWRQYTISSLGSPKVPKVELMKTSQYRIKVENCTATKEYISPSPKAACRGENSTVKREAETQHLWPIDLSPVRTDPGGQPKYGFW</sequence>